<evidence type="ECO:0000256" key="4">
    <source>
        <dbReference type="PROSITE-ProRule" id="PRU00175"/>
    </source>
</evidence>
<dbReference type="GO" id="GO:0016567">
    <property type="term" value="P:protein ubiquitination"/>
    <property type="evidence" value="ECO:0007669"/>
    <property type="project" value="TreeGrafter"/>
</dbReference>
<dbReference type="Pfam" id="PF13639">
    <property type="entry name" value="zf-RING_2"/>
    <property type="match status" value="1"/>
</dbReference>
<dbReference type="Proteomes" id="UP001443914">
    <property type="component" value="Unassembled WGS sequence"/>
</dbReference>
<reference evidence="6" key="1">
    <citation type="submission" date="2024-03" db="EMBL/GenBank/DDBJ databases">
        <title>WGS assembly of Saponaria officinalis var. Norfolk2.</title>
        <authorList>
            <person name="Jenkins J."/>
            <person name="Shu S."/>
            <person name="Grimwood J."/>
            <person name="Barry K."/>
            <person name="Goodstein D."/>
            <person name="Schmutz J."/>
            <person name="Leebens-Mack J."/>
            <person name="Osbourn A."/>
        </authorList>
    </citation>
    <scope>NUCLEOTIDE SEQUENCE [LARGE SCALE GENOMIC DNA]</scope>
    <source>
        <strain evidence="6">JIC</strain>
    </source>
</reference>
<dbReference type="SUPFAM" id="SSF57850">
    <property type="entry name" value="RING/U-box"/>
    <property type="match status" value="1"/>
</dbReference>
<name>A0AAW1J7U7_SAPOF</name>
<dbReference type="InterPro" id="IPR013083">
    <property type="entry name" value="Znf_RING/FYVE/PHD"/>
</dbReference>
<keyword evidence="7" id="KW-1185">Reference proteome</keyword>
<evidence type="ECO:0000256" key="2">
    <source>
        <dbReference type="ARBA" id="ARBA00022771"/>
    </source>
</evidence>
<dbReference type="GO" id="GO:0008270">
    <property type="term" value="F:zinc ion binding"/>
    <property type="evidence" value="ECO:0007669"/>
    <property type="project" value="UniProtKB-KW"/>
</dbReference>
<dbReference type="AlphaFoldDB" id="A0AAW1J7U7"/>
<sequence length="169" mass="18792">MGFPAGYTDVLLPKLLINTLSFLGFLRHFVLAVLSLVGLSGLVDPGPDPSARPDPVMTRPESASAALIREMLPAETVSVRAGGGPGLGGCAVCLYEYEDGEEIRRMRNCQHVFHRSCVDRWIEHDRKTCPLCRKPFVPKELEDDFNDKLWAASGIPDFYSDYSHITHFL</sequence>
<keyword evidence="2 4" id="KW-0863">Zinc-finger</keyword>
<keyword evidence="1" id="KW-0479">Metal-binding</keyword>
<proteinExistence type="predicted"/>
<protein>
    <recommendedName>
        <fullName evidence="5">RING-type domain-containing protein</fullName>
    </recommendedName>
</protein>
<gene>
    <name evidence="6" type="ORF">RND81_08G112900</name>
</gene>
<comment type="caution">
    <text evidence="6">The sequence shown here is derived from an EMBL/GenBank/DDBJ whole genome shotgun (WGS) entry which is preliminary data.</text>
</comment>
<dbReference type="PANTHER" id="PTHR45969:SF33">
    <property type="entry name" value="RING ZINC FINGER PROTEIN-RELATED"/>
    <property type="match status" value="1"/>
</dbReference>
<organism evidence="6 7">
    <name type="scientific">Saponaria officinalis</name>
    <name type="common">Common soapwort</name>
    <name type="synonym">Lychnis saponaria</name>
    <dbReference type="NCBI Taxonomy" id="3572"/>
    <lineage>
        <taxon>Eukaryota</taxon>
        <taxon>Viridiplantae</taxon>
        <taxon>Streptophyta</taxon>
        <taxon>Embryophyta</taxon>
        <taxon>Tracheophyta</taxon>
        <taxon>Spermatophyta</taxon>
        <taxon>Magnoliopsida</taxon>
        <taxon>eudicotyledons</taxon>
        <taxon>Gunneridae</taxon>
        <taxon>Pentapetalae</taxon>
        <taxon>Caryophyllales</taxon>
        <taxon>Caryophyllaceae</taxon>
        <taxon>Caryophylleae</taxon>
        <taxon>Saponaria</taxon>
    </lineage>
</organism>
<dbReference type="SMART" id="SM00184">
    <property type="entry name" value="RING"/>
    <property type="match status" value="1"/>
</dbReference>
<dbReference type="GO" id="GO:0061630">
    <property type="term" value="F:ubiquitin protein ligase activity"/>
    <property type="evidence" value="ECO:0007669"/>
    <property type="project" value="TreeGrafter"/>
</dbReference>
<evidence type="ECO:0000313" key="6">
    <source>
        <dbReference type="EMBL" id="KAK9698555.1"/>
    </source>
</evidence>
<dbReference type="EMBL" id="JBDFQZ010000008">
    <property type="protein sequence ID" value="KAK9698555.1"/>
    <property type="molecule type" value="Genomic_DNA"/>
</dbReference>
<evidence type="ECO:0000313" key="7">
    <source>
        <dbReference type="Proteomes" id="UP001443914"/>
    </source>
</evidence>
<dbReference type="PANTHER" id="PTHR45969">
    <property type="entry name" value="RING ZINC FINGER PROTEIN-RELATED"/>
    <property type="match status" value="1"/>
</dbReference>
<evidence type="ECO:0000259" key="5">
    <source>
        <dbReference type="PROSITE" id="PS50089"/>
    </source>
</evidence>
<dbReference type="InterPro" id="IPR001841">
    <property type="entry name" value="Znf_RING"/>
</dbReference>
<dbReference type="Gene3D" id="3.30.40.10">
    <property type="entry name" value="Zinc/RING finger domain, C3HC4 (zinc finger)"/>
    <property type="match status" value="1"/>
</dbReference>
<evidence type="ECO:0000256" key="1">
    <source>
        <dbReference type="ARBA" id="ARBA00022723"/>
    </source>
</evidence>
<feature type="domain" description="RING-type" evidence="5">
    <location>
        <begin position="90"/>
        <end position="133"/>
    </location>
</feature>
<dbReference type="PROSITE" id="PS50089">
    <property type="entry name" value="ZF_RING_2"/>
    <property type="match status" value="1"/>
</dbReference>
<evidence type="ECO:0000256" key="3">
    <source>
        <dbReference type="ARBA" id="ARBA00022833"/>
    </source>
</evidence>
<accession>A0AAW1J7U7</accession>
<keyword evidence="3" id="KW-0862">Zinc</keyword>